<evidence type="ECO:0000256" key="3">
    <source>
        <dbReference type="PROSITE-ProRule" id="PRU00267"/>
    </source>
</evidence>
<reference evidence="6 7" key="1">
    <citation type="submission" date="2021-02" db="EMBL/GenBank/DDBJ databases">
        <title>Variation within the Batrachochytrium salamandrivorans European outbreak.</title>
        <authorList>
            <person name="Kelly M."/>
            <person name="Pasmans F."/>
            <person name="Shea T.P."/>
            <person name="Munoz J.F."/>
            <person name="Carranza S."/>
            <person name="Cuomo C.A."/>
            <person name="Martel A."/>
        </authorList>
    </citation>
    <scope>NUCLEOTIDE SEQUENCE [LARGE SCALE GENOMIC DNA]</scope>
    <source>
        <strain evidence="6 7">AMFP18/2</strain>
    </source>
</reference>
<dbReference type="EMBL" id="JAFCIX010000549">
    <property type="protein sequence ID" value="KAH6587922.1"/>
    <property type="molecule type" value="Genomic_DNA"/>
</dbReference>
<sequence>MLRVDTASHLHPSLYYLTTPTPLAPSPSPFPTQCLIGNDRPSCNDNSHRKLHRQPPWTIQSPSTTPVSTPSHMSCVADRHHSSIHASSTPLNWTNNTIVQPGMIPTASMEATPALFPNLPWLGANPPLDCPSFLGDFPIIPFLNETSLACTHYQSASILDPELLLLDIPIKNKNIQSSLSACTQQQTAMSAYGLDLPRPSVGYPCSDIYTPPTTPVRCAQSRAPPTPCTPQSTSMDWQNAAMHNASLLNLPMTSYTTSASTSTSITPASLCLEQSSFMPYPPIPACAPSPPNSPDALFSGSYFSAESHTKDYRNMSFPTTEGSIAHMPYTASTPSSASLAQVKDQYKGQVLDYSQNVPLQLNTTHMHVTEPFPASSPQHLCVAGRNSTTAVHQCDCQLLLGNHPNFECQSAPAPSLFDALLYLQISSTTPAIPSTCTGLNDLYGGLDGVAMSKETSIGVYTDLNHRRIGDGYGNASSLHTPMLASSSKLRRRLFEGPSISAQSNDTINSNDTPIKSGGDVGSDLNDPNFDLLLLDLFGMDKWPSSPCDAAASNTSKMIKPQPPTAYADHSGVEKSVDIKATGIDVLTKTKESVSTTPSLDTAYIICDDEYTHTKRPRSTYEGGSVARPPNAFILYRRDNRVQLRQQFPDISFGDMSKKIGKSWKALDKNTAAIYHRLAEDHRIAHQLKYPGFKFVRRLGTAIRRRAKKQAVGDKETPDHTTDMT</sequence>
<keyword evidence="3" id="KW-0539">Nucleus</keyword>
<dbReference type="PANTHER" id="PTHR10270">
    <property type="entry name" value="SOX TRANSCRIPTION FACTOR"/>
    <property type="match status" value="1"/>
</dbReference>
<accession>A0ABQ8EXC0</accession>
<dbReference type="SMART" id="SM00398">
    <property type="entry name" value="HMG"/>
    <property type="match status" value="1"/>
</dbReference>
<dbReference type="Proteomes" id="UP001648503">
    <property type="component" value="Unassembled WGS sequence"/>
</dbReference>
<organism evidence="6 7">
    <name type="scientific">Batrachochytrium salamandrivorans</name>
    <dbReference type="NCBI Taxonomy" id="1357716"/>
    <lineage>
        <taxon>Eukaryota</taxon>
        <taxon>Fungi</taxon>
        <taxon>Fungi incertae sedis</taxon>
        <taxon>Chytridiomycota</taxon>
        <taxon>Chytridiomycota incertae sedis</taxon>
        <taxon>Chytridiomycetes</taxon>
        <taxon>Rhizophydiales</taxon>
        <taxon>Rhizophydiales incertae sedis</taxon>
        <taxon>Batrachochytrium</taxon>
    </lineage>
</organism>
<evidence type="ECO:0000256" key="2">
    <source>
        <dbReference type="ARBA" id="ARBA00023163"/>
    </source>
</evidence>
<proteinExistence type="predicted"/>
<gene>
    <name evidence="6" type="ORF">BASA50_011014</name>
</gene>
<feature type="region of interest" description="Disordered" evidence="4">
    <location>
        <begin position="499"/>
        <end position="521"/>
    </location>
</feature>
<feature type="domain" description="HMG box" evidence="5">
    <location>
        <begin position="625"/>
        <end position="693"/>
    </location>
</feature>
<feature type="region of interest" description="Disordered" evidence="4">
    <location>
        <begin position="45"/>
        <end position="72"/>
    </location>
</feature>
<evidence type="ECO:0000259" key="5">
    <source>
        <dbReference type="PROSITE" id="PS50118"/>
    </source>
</evidence>
<name>A0ABQ8EXC0_9FUNG</name>
<feature type="DNA-binding region" description="HMG box" evidence="3">
    <location>
        <begin position="625"/>
        <end position="693"/>
    </location>
</feature>
<comment type="caution">
    <text evidence="6">The sequence shown here is derived from an EMBL/GenBank/DDBJ whole genome shotgun (WGS) entry which is preliminary data.</text>
</comment>
<dbReference type="InterPro" id="IPR036910">
    <property type="entry name" value="HMG_box_dom_sf"/>
</dbReference>
<dbReference type="Gene3D" id="1.10.30.10">
    <property type="entry name" value="High mobility group box domain"/>
    <property type="match status" value="1"/>
</dbReference>
<dbReference type="InterPro" id="IPR009071">
    <property type="entry name" value="HMG_box_dom"/>
</dbReference>
<evidence type="ECO:0000256" key="4">
    <source>
        <dbReference type="SAM" id="MobiDB-lite"/>
    </source>
</evidence>
<dbReference type="PANTHER" id="PTHR10270:SF161">
    <property type="entry name" value="SEX-DETERMINING REGION Y PROTEIN"/>
    <property type="match status" value="1"/>
</dbReference>
<keyword evidence="2" id="KW-0804">Transcription</keyword>
<protein>
    <recommendedName>
        <fullName evidence="5">HMG box domain-containing protein</fullName>
    </recommendedName>
</protein>
<evidence type="ECO:0000313" key="6">
    <source>
        <dbReference type="EMBL" id="KAH6587922.1"/>
    </source>
</evidence>
<feature type="compositionally biased region" description="Low complexity" evidence="4">
    <location>
        <begin position="61"/>
        <end position="71"/>
    </location>
</feature>
<feature type="compositionally biased region" description="Polar residues" evidence="4">
    <location>
        <begin position="499"/>
        <end position="513"/>
    </location>
</feature>
<dbReference type="SUPFAM" id="SSF47095">
    <property type="entry name" value="HMG-box"/>
    <property type="match status" value="1"/>
</dbReference>
<dbReference type="PROSITE" id="PS50118">
    <property type="entry name" value="HMG_BOX_2"/>
    <property type="match status" value="1"/>
</dbReference>
<dbReference type="InterPro" id="IPR050140">
    <property type="entry name" value="SRY-related_HMG-box_TF-like"/>
</dbReference>
<keyword evidence="7" id="KW-1185">Reference proteome</keyword>
<evidence type="ECO:0000313" key="7">
    <source>
        <dbReference type="Proteomes" id="UP001648503"/>
    </source>
</evidence>
<evidence type="ECO:0000256" key="1">
    <source>
        <dbReference type="ARBA" id="ARBA00023125"/>
    </source>
</evidence>
<dbReference type="Pfam" id="PF00505">
    <property type="entry name" value="HMG_box"/>
    <property type="match status" value="1"/>
</dbReference>
<keyword evidence="1 3" id="KW-0238">DNA-binding</keyword>
<dbReference type="CDD" id="cd01389">
    <property type="entry name" value="HMG-box_ROX1-like"/>
    <property type="match status" value="1"/>
</dbReference>